<name>A0A089WLQ7_9PSED</name>
<dbReference type="GO" id="GO:0015562">
    <property type="term" value="F:efflux transmembrane transporter activity"/>
    <property type="evidence" value="ECO:0007669"/>
    <property type="project" value="InterPro"/>
</dbReference>
<keyword evidence="4" id="KW-1134">Transmembrane beta strand</keyword>
<dbReference type="OrthoDB" id="314748at2"/>
<dbReference type="PANTHER" id="PTHR30026">
    <property type="entry name" value="OUTER MEMBRANE PROTEIN TOLC"/>
    <property type="match status" value="1"/>
</dbReference>
<evidence type="ECO:0000256" key="7">
    <source>
        <dbReference type="ARBA" id="ARBA00023237"/>
    </source>
</evidence>
<dbReference type="PANTHER" id="PTHR30026:SF22">
    <property type="entry name" value="OUTER MEMBRANE EFFLUX PROTEIN"/>
    <property type="match status" value="1"/>
</dbReference>
<dbReference type="eggNOG" id="COG1538">
    <property type="taxonomic scope" value="Bacteria"/>
</dbReference>
<proteinExistence type="inferred from homology"/>
<dbReference type="GO" id="GO:0009279">
    <property type="term" value="C:cell outer membrane"/>
    <property type="evidence" value="ECO:0007669"/>
    <property type="project" value="UniProtKB-SubCell"/>
</dbReference>
<comment type="similarity">
    <text evidence="2">Belongs to the outer membrane factor (OMF) (TC 1.B.17) family.</text>
</comment>
<evidence type="ECO:0000313" key="9">
    <source>
        <dbReference type="EMBL" id="AIR89531.1"/>
    </source>
</evidence>
<dbReference type="GO" id="GO:0015288">
    <property type="term" value="F:porin activity"/>
    <property type="evidence" value="ECO:0007669"/>
    <property type="project" value="TreeGrafter"/>
</dbReference>
<evidence type="ECO:0000256" key="6">
    <source>
        <dbReference type="ARBA" id="ARBA00023136"/>
    </source>
</evidence>
<gene>
    <name evidence="9" type="ORF">LK03_09655</name>
</gene>
<keyword evidence="10" id="KW-1185">Reference proteome</keyword>
<sequence length="477" mass="51395">MKQGCLLSPLLPGAFALLACFYHPAAVAADDTDPALRQIGPSTLHDPAAALPARPALARAGADSGRLGLAEAVLQAVQWHPSIAQAVADLDRQGEGITVARAGYYPQISGGLRGGYDSGYGGDRNSQALNLSLKQMLYDFGKVDHAVDAARAAAARAQANILLVVDDLARETAYAWIETRRYAQLMSIAREQIAGVGDIVGLARQRSDMGASTRSDVVQAQSRADGAQAVFEEYQAQHQRWRSALATLLGRVSPPALADETPAQLQQACNRPLQSDDRLPAVLMALALRSQSQAELAQAKAEAYPTVSLQPQLNHYLDNDYNRDNRRLDRTQAGIYLNVEVPIYQGGAIDARSRAAGHALSAADSAEDAARLSARRGLAEAQAQTAGLGRRLRALQARQSSIQEARMLYGRQYLDLGTRPLLDLLNAEQEIYQSRFDMAGTRSDLLRLNIDCLYNNGALRPVLGLEGRSLQGVEILP</sequence>
<keyword evidence="3" id="KW-0813">Transport</keyword>
<dbReference type="RefSeq" id="WP_038412109.1">
    <property type="nucleotide sequence ID" value="NZ_CP009455.1"/>
</dbReference>
<accession>A0A089WLQ7</accession>
<dbReference type="InterPro" id="IPR003423">
    <property type="entry name" value="OMP_efflux"/>
</dbReference>
<evidence type="ECO:0000256" key="8">
    <source>
        <dbReference type="SAM" id="SignalP"/>
    </source>
</evidence>
<dbReference type="InterPro" id="IPR010130">
    <property type="entry name" value="T1SS_OMP_TolC"/>
</dbReference>
<dbReference type="Gene3D" id="1.20.1600.10">
    <property type="entry name" value="Outer membrane efflux proteins (OEP)"/>
    <property type="match status" value="1"/>
</dbReference>
<evidence type="ECO:0000256" key="2">
    <source>
        <dbReference type="ARBA" id="ARBA00007613"/>
    </source>
</evidence>
<keyword evidence="5" id="KW-0812">Transmembrane</keyword>
<dbReference type="AlphaFoldDB" id="A0A089WLQ7"/>
<dbReference type="PROSITE" id="PS51257">
    <property type="entry name" value="PROKAR_LIPOPROTEIN"/>
    <property type="match status" value="1"/>
</dbReference>
<dbReference type="Pfam" id="PF02321">
    <property type="entry name" value="OEP"/>
    <property type="match status" value="2"/>
</dbReference>
<organism evidence="9 10">
    <name type="scientific">Pseudomonas cremoricolorata</name>
    <dbReference type="NCBI Taxonomy" id="157783"/>
    <lineage>
        <taxon>Bacteria</taxon>
        <taxon>Pseudomonadati</taxon>
        <taxon>Pseudomonadota</taxon>
        <taxon>Gammaproteobacteria</taxon>
        <taxon>Pseudomonadales</taxon>
        <taxon>Pseudomonadaceae</taxon>
        <taxon>Pseudomonas</taxon>
    </lineage>
</organism>
<evidence type="ECO:0000256" key="4">
    <source>
        <dbReference type="ARBA" id="ARBA00022452"/>
    </source>
</evidence>
<feature type="chain" id="PRO_5001850993" evidence="8">
    <location>
        <begin position="29"/>
        <end position="477"/>
    </location>
</feature>
<keyword evidence="6" id="KW-0472">Membrane</keyword>
<dbReference type="KEGG" id="psw:LK03_09655"/>
<keyword evidence="7" id="KW-0998">Cell outer membrane</keyword>
<evidence type="ECO:0000256" key="1">
    <source>
        <dbReference type="ARBA" id="ARBA00004442"/>
    </source>
</evidence>
<dbReference type="EMBL" id="CP009455">
    <property type="protein sequence ID" value="AIR89531.1"/>
    <property type="molecule type" value="Genomic_DNA"/>
</dbReference>
<keyword evidence="8" id="KW-0732">Signal</keyword>
<evidence type="ECO:0000256" key="3">
    <source>
        <dbReference type="ARBA" id="ARBA00022448"/>
    </source>
</evidence>
<protein>
    <submittedName>
        <fullName evidence="9">Channel protein TolC</fullName>
    </submittedName>
</protein>
<evidence type="ECO:0000313" key="10">
    <source>
        <dbReference type="Proteomes" id="UP000029493"/>
    </source>
</evidence>
<dbReference type="Proteomes" id="UP000029493">
    <property type="component" value="Chromosome"/>
</dbReference>
<evidence type="ECO:0000256" key="5">
    <source>
        <dbReference type="ARBA" id="ARBA00022692"/>
    </source>
</evidence>
<reference evidence="9 10" key="1">
    <citation type="submission" date="2014-09" db="EMBL/GenBank/DDBJ databases">
        <authorList>
            <person name="Chan K.-G."/>
        </authorList>
    </citation>
    <scope>NUCLEOTIDE SEQUENCE [LARGE SCALE GENOMIC DNA]</scope>
    <source>
        <strain evidence="9 10">ND07</strain>
    </source>
</reference>
<dbReference type="SUPFAM" id="SSF56954">
    <property type="entry name" value="Outer membrane efflux proteins (OEP)"/>
    <property type="match status" value="1"/>
</dbReference>
<dbReference type="GO" id="GO:1990281">
    <property type="term" value="C:efflux pump complex"/>
    <property type="evidence" value="ECO:0007669"/>
    <property type="project" value="TreeGrafter"/>
</dbReference>
<comment type="subcellular location">
    <subcellularLocation>
        <location evidence="1">Cell outer membrane</location>
    </subcellularLocation>
</comment>
<feature type="signal peptide" evidence="8">
    <location>
        <begin position="1"/>
        <end position="28"/>
    </location>
</feature>
<dbReference type="InterPro" id="IPR051906">
    <property type="entry name" value="TolC-like"/>
</dbReference>
<dbReference type="NCBIfam" id="TIGR01844">
    <property type="entry name" value="type_I_sec_TolC"/>
    <property type="match status" value="1"/>
</dbReference>
<dbReference type="STRING" id="157783.LK03_09655"/>